<dbReference type="OrthoDB" id="5981550at2759"/>
<reference evidence="2" key="1">
    <citation type="submission" date="2013-04" db="EMBL/GenBank/DDBJ databases">
        <authorList>
            <person name="Qu J."/>
            <person name="Murali S.C."/>
            <person name="Bandaranaike D."/>
            <person name="Bellair M."/>
            <person name="Blankenburg K."/>
            <person name="Chao H."/>
            <person name="Dinh H."/>
            <person name="Doddapaneni H."/>
            <person name="Downs B."/>
            <person name="Dugan-Rocha S."/>
            <person name="Elkadiri S."/>
            <person name="Gnanaolivu R.D."/>
            <person name="Hernandez B."/>
            <person name="Javaid M."/>
            <person name="Jayaseelan J.C."/>
            <person name="Lee S."/>
            <person name="Li M."/>
            <person name="Ming W."/>
            <person name="Munidasa M."/>
            <person name="Muniz J."/>
            <person name="Nguyen L."/>
            <person name="Ongeri F."/>
            <person name="Osuji N."/>
            <person name="Pu L.-L."/>
            <person name="Puazo M."/>
            <person name="Qu C."/>
            <person name="Quiroz J."/>
            <person name="Raj R."/>
            <person name="Weissenberger G."/>
            <person name="Xin Y."/>
            <person name="Zou X."/>
            <person name="Han Y."/>
            <person name="Richards S."/>
            <person name="Worley K."/>
            <person name="Muzny D."/>
            <person name="Gibbs R."/>
        </authorList>
    </citation>
    <scope>NUCLEOTIDE SEQUENCE</scope>
    <source>
        <strain evidence="2">Sampled in the wild</strain>
    </source>
</reference>
<dbReference type="InterPro" id="IPR009091">
    <property type="entry name" value="RCC1/BLIP-II"/>
</dbReference>
<dbReference type="InterPro" id="IPR051553">
    <property type="entry name" value="Ran_GTPase-activating"/>
</dbReference>
<dbReference type="Pfam" id="PF00415">
    <property type="entry name" value="RCC1"/>
    <property type="match status" value="1"/>
</dbReference>
<reference evidence="2" key="2">
    <citation type="submission" date="2017-10" db="EMBL/GenBank/DDBJ databases">
        <title>Ladona fulva Genome sequencing and assembly.</title>
        <authorList>
            <person name="Murali S."/>
            <person name="Richards S."/>
            <person name="Bandaranaike D."/>
            <person name="Bellair M."/>
            <person name="Blankenburg K."/>
            <person name="Chao H."/>
            <person name="Dinh H."/>
            <person name="Doddapaneni H."/>
            <person name="Dugan-Rocha S."/>
            <person name="Elkadiri S."/>
            <person name="Gnanaolivu R."/>
            <person name="Hernandez B."/>
            <person name="Skinner E."/>
            <person name="Javaid M."/>
            <person name="Lee S."/>
            <person name="Li M."/>
            <person name="Ming W."/>
            <person name="Munidasa M."/>
            <person name="Muniz J."/>
            <person name="Nguyen L."/>
            <person name="Hughes D."/>
            <person name="Osuji N."/>
            <person name="Pu L.-L."/>
            <person name="Puazo M."/>
            <person name="Qu C."/>
            <person name="Quiroz J."/>
            <person name="Raj R."/>
            <person name="Weissenberger G."/>
            <person name="Xin Y."/>
            <person name="Zou X."/>
            <person name="Han Y."/>
            <person name="Worley K."/>
            <person name="Muzny D."/>
            <person name="Gibbs R."/>
        </authorList>
    </citation>
    <scope>NUCLEOTIDE SEQUENCE</scope>
    <source>
        <strain evidence="2">Sampled in the wild</strain>
    </source>
</reference>
<name>A0A8K0KCX4_LADFU</name>
<keyword evidence="3" id="KW-1185">Reference proteome</keyword>
<gene>
    <name evidence="2" type="ORF">J437_LFUL012415</name>
</gene>
<dbReference type="EMBL" id="KZ308555">
    <property type="protein sequence ID" value="KAG8231405.1"/>
    <property type="molecule type" value="Genomic_DNA"/>
</dbReference>
<comment type="caution">
    <text evidence="2">The sequence shown here is derived from an EMBL/GenBank/DDBJ whole genome shotgun (WGS) entry which is preliminary data.</text>
</comment>
<protein>
    <submittedName>
        <fullName evidence="2">Uncharacterized protein</fullName>
    </submittedName>
</protein>
<proteinExistence type="predicted"/>
<dbReference type="Gene3D" id="2.130.10.30">
    <property type="entry name" value="Regulator of chromosome condensation 1/beta-lactamase-inhibitor protein II"/>
    <property type="match status" value="1"/>
</dbReference>
<dbReference type="SUPFAM" id="SSF50985">
    <property type="entry name" value="RCC1/BLIP-II"/>
    <property type="match status" value="1"/>
</dbReference>
<dbReference type="Proteomes" id="UP000792457">
    <property type="component" value="Unassembled WGS sequence"/>
</dbReference>
<organism evidence="2 3">
    <name type="scientific">Ladona fulva</name>
    <name type="common">Scarce chaser dragonfly</name>
    <name type="synonym">Libellula fulva</name>
    <dbReference type="NCBI Taxonomy" id="123851"/>
    <lineage>
        <taxon>Eukaryota</taxon>
        <taxon>Metazoa</taxon>
        <taxon>Ecdysozoa</taxon>
        <taxon>Arthropoda</taxon>
        <taxon>Hexapoda</taxon>
        <taxon>Insecta</taxon>
        <taxon>Pterygota</taxon>
        <taxon>Palaeoptera</taxon>
        <taxon>Odonata</taxon>
        <taxon>Epiprocta</taxon>
        <taxon>Anisoptera</taxon>
        <taxon>Libelluloidea</taxon>
        <taxon>Libellulidae</taxon>
        <taxon>Ladona</taxon>
    </lineage>
</organism>
<dbReference type="InterPro" id="IPR000408">
    <property type="entry name" value="Reg_chr_condens"/>
</dbReference>
<dbReference type="AlphaFoldDB" id="A0A8K0KCX4"/>
<dbReference type="PROSITE" id="PS50012">
    <property type="entry name" value="RCC1_3"/>
    <property type="match status" value="1"/>
</dbReference>
<feature type="repeat" description="RCC1" evidence="1">
    <location>
        <begin position="56"/>
        <end position="105"/>
    </location>
</feature>
<accession>A0A8K0KCX4</accession>
<evidence type="ECO:0000313" key="2">
    <source>
        <dbReference type="EMBL" id="KAG8231405.1"/>
    </source>
</evidence>
<sequence>MLQDEGNIIGIGINKHYLINGNHETASYTNTITISQRKFKDFTTNGEHALAISEGGFLYSWGSNEHGQLGRVGNSSPVLPVTQVFAVRIKQAACGSGFSCVLTEEGRVFDWGIYGFNELVLESHSELEKPDEAEENEKVVSIHGTKLYLMILTESGKVFIPSFKRSINKCDQMSLHIEKVNALKGPLKNKRIKHVLSGKSYAFALTCDGEIFHWPVYTCNCNGQPEPKRIAEEIEQ</sequence>
<evidence type="ECO:0000313" key="3">
    <source>
        <dbReference type="Proteomes" id="UP000792457"/>
    </source>
</evidence>
<dbReference type="PANTHER" id="PTHR45982">
    <property type="entry name" value="REGULATOR OF CHROMOSOME CONDENSATION"/>
    <property type="match status" value="1"/>
</dbReference>
<dbReference type="PRINTS" id="PR00633">
    <property type="entry name" value="RCCNDNSATION"/>
</dbReference>
<dbReference type="PANTHER" id="PTHR45982:SF1">
    <property type="entry name" value="REGULATOR OF CHROMOSOME CONDENSATION"/>
    <property type="match status" value="1"/>
</dbReference>
<evidence type="ECO:0000256" key="1">
    <source>
        <dbReference type="PROSITE-ProRule" id="PRU00235"/>
    </source>
</evidence>